<dbReference type="AlphaFoldDB" id="A0A261G4K0"/>
<keyword evidence="2" id="KW-1185">Reference proteome</keyword>
<dbReference type="Proteomes" id="UP000216074">
    <property type="component" value="Unassembled WGS sequence"/>
</dbReference>
<evidence type="ECO:0000313" key="2">
    <source>
        <dbReference type="Proteomes" id="UP000216074"/>
    </source>
</evidence>
<comment type="caution">
    <text evidence="1">The sequence shown here is derived from an EMBL/GenBank/DDBJ whole genome shotgun (WGS) entry which is preliminary data.</text>
</comment>
<accession>A0A261G4K0</accession>
<dbReference type="EMBL" id="MWWY01000005">
    <property type="protein sequence ID" value="OZG66342.1"/>
    <property type="molecule type" value="Genomic_DNA"/>
</dbReference>
<name>A0A261G4K0_9BIFI</name>
<proteinExistence type="predicted"/>
<gene>
    <name evidence="1" type="ORF">BHAP_0204</name>
</gene>
<organism evidence="1 2">
    <name type="scientific">Bifidobacterium hapali</name>
    <dbReference type="NCBI Taxonomy" id="1630172"/>
    <lineage>
        <taxon>Bacteria</taxon>
        <taxon>Bacillati</taxon>
        <taxon>Actinomycetota</taxon>
        <taxon>Actinomycetes</taxon>
        <taxon>Bifidobacteriales</taxon>
        <taxon>Bifidobacteriaceae</taxon>
        <taxon>Bifidobacterium</taxon>
    </lineage>
</organism>
<sequence>MPADDLAQKFPQLSDLEHVDVPQRIEAFQSVLDQLQHELDDNR</sequence>
<evidence type="ECO:0000313" key="1">
    <source>
        <dbReference type="EMBL" id="OZG66342.1"/>
    </source>
</evidence>
<protein>
    <submittedName>
        <fullName evidence="1">Uncharacterized protein</fullName>
    </submittedName>
</protein>
<dbReference type="RefSeq" id="WP_275542090.1">
    <property type="nucleotide sequence ID" value="NZ_MWWY01000005.1"/>
</dbReference>
<reference evidence="1 2" key="1">
    <citation type="journal article" date="2017" name="BMC Genomics">
        <title>Comparative genomic and phylogenomic analyses of the Bifidobacteriaceae family.</title>
        <authorList>
            <person name="Lugli G.A."/>
            <person name="Milani C."/>
            <person name="Turroni F."/>
            <person name="Duranti S."/>
            <person name="Mancabelli L."/>
            <person name="Mangifesta M."/>
            <person name="Ferrario C."/>
            <person name="Modesto M."/>
            <person name="Mattarelli P."/>
            <person name="Jiri K."/>
            <person name="van Sinderen D."/>
            <person name="Ventura M."/>
        </authorList>
    </citation>
    <scope>NUCLEOTIDE SEQUENCE [LARGE SCALE GENOMIC DNA]</scope>
    <source>
        <strain evidence="1 2">DSM 100202</strain>
    </source>
</reference>